<dbReference type="Proteomes" id="UP001488838">
    <property type="component" value="Unassembled WGS sequence"/>
</dbReference>
<accession>A0AAW0J9H5</accession>
<dbReference type="EMBL" id="JBBHLL010000052">
    <property type="protein sequence ID" value="KAK7823457.1"/>
    <property type="molecule type" value="Genomic_DNA"/>
</dbReference>
<gene>
    <name evidence="1" type="ORF">U0070_013806</name>
</gene>
<protein>
    <submittedName>
        <fullName evidence="1">Uncharacterized protein</fullName>
    </submittedName>
</protein>
<feature type="non-terminal residue" evidence="1">
    <location>
        <position position="411"/>
    </location>
</feature>
<organism evidence="1 2">
    <name type="scientific">Myodes glareolus</name>
    <name type="common">Bank vole</name>
    <name type="synonym">Clethrionomys glareolus</name>
    <dbReference type="NCBI Taxonomy" id="447135"/>
    <lineage>
        <taxon>Eukaryota</taxon>
        <taxon>Metazoa</taxon>
        <taxon>Chordata</taxon>
        <taxon>Craniata</taxon>
        <taxon>Vertebrata</taxon>
        <taxon>Euteleostomi</taxon>
        <taxon>Mammalia</taxon>
        <taxon>Eutheria</taxon>
        <taxon>Euarchontoglires</taxon>
        <taxon>Glires</taxon>
        <taxon>Rodentia</taxon>
        <taxon>Myomorpha</taxon>
        <taxon>Muroidea</taxon>
        <taxon>Cricetidae</taxon>
        <taxon>Arvicolinae</taxon>
        <taxon>Myodes</taxon>
    </lineage>
</organism>
<keyword evidence="2" id="KW-1185">Reference proteome</keyword>
<sequence length="411" mass="46544">MWEPNVKREDTMLYEFGDDIPEAPKIFPVEIKSFYMQQCPEHIQLTESVDVLMPNSAALLTSASLTVQSQRNRSLHAILVENHKVAPQIKVKFANLLSWSQFEDHQDPVTFNLVTLPTKGLPEFSTQHRSGRYFAHYQATKVFIKILQLQIMQPTTVTDLQDVRGTKCVFQKPLAERTEWSRRMTVQVVPILTSGGLEGMFHLVTTWQRPAEQIVCKTELIGKRKTWKAIYSAFSTLESYELPSCGVFHGSGHLGGSFQNSVFSYHDKRLTLSINLAPEENFSPLLIKGLKTKSELVYQKEVKEENTASTAGECKHGHSLGIDIDTEKEKEVSMRAQTYGRLMNRKLQSNQDFGNLVPAKLSPEAKAHETVEILSEIMAQESQRKGEQSRFSRSGKTASWLVQPLKKVGCK</sequence>
<reference evidence="1 2" key="1">
    <citation type="journal article" date="2023" name="bioRxiv">
        <title>Conserved and derived expression patterns and positive selection on dental genes reveal complex evolutionary context of ever-growing rodent molars.</title>
        <authorList>
            <person name="Calamari Z.T."/>
            <person name="Song A."/>
            <person name="Cohen E."/>
            <person name="Akter M."/>
            <person name="Roy R.D."/>
            <person name="Hallikas O."/>
            <person name="Christensen M.M."/>
            <person name="Li P."/>
            <person name="Marangoni P."/>
            <person name="Jernvall J."/>
            <person name="Klein O.D."/>
        </authorList>
    </citation>
    <scope>NUCLEOTIDE SEQUENCE [LARGE SCALE GENOMIC DNA]</scope>
    <source>
        <strain evidence="1">V071</strain>
    </source>
</reference>
<evidence type="ECO:0000313" key="2">
    <source>
        <dbReference type="Proteomes" id="UP001488838"/>
    </source>
</evidence>
<proteinExistence type="predicted"/>
<dbReference type="AlphaFoldDB" id="A0AAW0J9H5"/>
<name>A0AAW0J9H5_MYOGA</name>
<comment type="caution">
    <text evidence="1">The sequence shown here is derived from an EMBL/GenBank/DDBJ whole genome shotgun (WGS) entry which is preliminary data.</text>
</comment>
<evidence type="ECO:0000313" key="1">
    <source>
        <dbReference type="EMBL" id="KAK7823457.1"/>
    </source>
</evidence>